<keyword evidence="2" id="KW-1185">Reference proteome</keyword>
<protein>
    <recommendedName>
        <fullName evidence="3">Tetratricopeptide repeat protein</fullName>
    </recommendedName>
</protein>
<name>A0A941ASN7_9BACI</name>
<evidence type="ECO:0000313" key="1">
    <source>
        <dbReference type="EMBL" id="MBP3949559.1"/>
    </source>
</evidence>
<evidence type="ECO:0008006" key="3">
    <source>
        <dbReference type="Google" id="ProtNLM"/>
    </source>
</evidence>
<evidence type="ECO:0000313" key="2">
    <source>
        <dbReference type="Proteomes" id="UP000678228"/>
    </source>
</evidence>
<dbReference type="EMBL" id="JAGKSQ010000001">
    <property type="protein sequence ID" value="MBP3949559.1"/>
    <property type="molecule type" value="Genomic_DNA"/>
</dbReference>
<comment type="caution">
    <text evidence="1">The sequence shown here is derived from an EMBL/GenBank/DDBJ whole genome shotgun (WGS) entry which is preliminary data.</text>
</comment>
<proteinExistence type="predicted"/>
<dbReference type="AlphaFoldDB" id="A0A941ASN7"/>
<gene>
    <name evidence="1" type="ORF">J7W16_00340</name>
</gene>
<organism evidence="1 2">
    <name type="scientific">Halalkalibacter suaedae</name>
    <dbReference type="NCBI Taxonomy" id="2822140"/>
    <lineage>
        <taxon>Bacteria</taxon>
        <taxon>Bacillati</taxon>
        <taxon>Bacillota</taxon>
        <taxon>Bacilli</taxon>
        <taxon>Bacillales</taxon>
        <taxon>Bacillaceae</taxon>
        <taxon>Halalkalibacter</taxon>
    </lineage>
</organism>
<sequence length="109" mass="12657">MVEKNEKLQAFAMEMKQGYTFVKEGKNEEAIKKLRPFVELMRTSGAPNIRLFVSYSIAQIRTGDIEGFLQTYAEIKEMEPKNPDEQSLKNQIDGFFTDLMDELQKNVEE</sequence>
<accession>A0A941ASN7</accession>
<dbReference type="Proteomes" id="UP000678228">
    <property type="component" value="Unassembled WGS sequence"/>
</dbReference>
<dbReference type="RefSeq" id="WP_210594944.1">
    <property type="nucleotide sequence ID" value="NZ_JAGKSQ010000001.1"/>
</dbReference>
<reference evidence="1" key="1">
    <citation type="submission" date="2021-03" db="EMBL/GenBank/DDBJ databases">
        <title>Bacillus suaedae sp. nov., isolated from Suaeda aralocaspica.</title>
        <authorList>
            <person name="Lei R.F.R."/>
        </authorList>
    </citation>
    <scope>NUCLEOTIDE SEQUENCE</scope>
    <source>
        <strain evidence="1">YZJH907-2</strain>
    </source>
</reference>